<protein>
    <recommendedName>
        <fullName evidence="1">AbiEi antitoxin N-terminal domain-containing protein</fullName>
    </recommendedName>
</protein>
<evidence type="ECO:0000313" key="2">
    <source>
        <dbReference type="EMBL" id="GMA27994.1"/>
    </source>
</evidence>
<reference evidence="2 3" key="1">
    <citation type="journal article" date="2014" name="Int. J. Syst. Evol. Microbiol.">
        <title>Complete genome sequence of Corynebacterium casei LMG S-19264T (=DSM 44701T), isolated from a smear-ripened cheese.</title>
        <authorList>
            <consortium name="US DOE Joint Genome Institute (JGI-PGF)"/>
            <person name="Walter F."/>
            <person name="Albersmeier A."/>
            <person name="Kalinowski J."/>
            <person name="Ruckert C."/>
        </authorList>
    </citation>
    <scope>NUCLEOTIDE SEQUENCE [LARGE SCALE GENOMIC DNA]</scope>
    <source>
        <strain evidence="2 3">NBRC 112289</strain>
    </source>
</reference>
<keyword evidence="3" id="KW-1185">Reference proteome</keyword>
<dbReference type="InterPro" id="IPR025159">
    <property type="entry name" value="AbiEi_N"/>
</dbReference>
<dbReference type="Pfam" id="PF13338">
    <property type="entry name" value="AbiEi_4"/>
    <property type="match status" value="1"/>
</dbReference>
<evidence type="ECO:0000259" key="1">
    <source>
        <dbReference type="Pfam" id="PF13338"/>
    </source>
</evidence>
<dbReference type="Gene3D" id="3.40.960.10">
    <property type="entry name" value="VSR Endonuclease"/>
    <property type="match status" value="1"/>
</dbReference>
<organism evidence="2 3">
    <name type="scientific">Arenivirga flava</name>
    <dbReference type="NCBI Taxonomy" id="1930060"/>
    <lineage>
        <taxon>Bacteria</taxon>
        <taxon>Bacillati</taxon>
        <taxon>Actinomycetota</taxon>
        <taxon>Actinomycetes</taxon>
        <taxon>Micrococcales</taxon>
        <taxon>Microbacteriaceae</taxon>
        <taxon>Arenivirga</taxon>
    </lineage>
</organism>
<dbReference type="AlphaFoldDB" id="A0AA37UFG2"/>
<gene>
    <name evidence="2" type="ORF">GCM10025874_12470</name>
</gene>
<comment type="caution">
    <text evidence="2">The sequence shown here is derived from an EMBL/GenBank/DDBJ whole genome shotgun (WGS) entry which is preliminary data.</text>
</comment>
<feature type="domain" description="AbiEi antitoxin N-terminal" evidence="1">
    <location>
        <begin position="5"/>
        <end position="48"/>
    </location>
</feature>
<dbReference type="Proteomes" id="UP001157160">
    <property type="component" value="Unassembled WGS sequence"/>
</dbReference>
<evidence type="ECO:0000313" key="3">
    <source>
        <dbReference type="Proteomes" id="UP001157160"/>
    </source>
</evidence>
<proteinExistence type="predicted"/>
<accession>A0AA37UFG2</accession>
<name>A0AA37UFG2_9MICO</name>
<sequence length="281" mass="30679">MDPVIVDLLRRHGGVIRRADLFAAGVPDSRIREAVGIGALVRARRGWYVGADAPREAREAISRGGRLTGRSALRSYGVWMPSAHPLEIRVPANAARLRPEQTSGALVHWSGELRRPGRYGEDAWRDGPVEALAVVLSRCDLEEAIVLADSIIHLGLADGATVLSTFANAPHRVRAWATLIDGRAEAGGETIARLRLLEVGIHATPQFRLPGAGPYDLRCGPSCLMEIDGRAHHDDPVAFERDRAKDLVARLWGYDVVRITYRQLRDDWPACVAAVRASTGC</sequence>
<dbReference type="EMBL" id="BSUL01000001">
    <property type="protein sequence ID" value="GMA27994.1"/>
    <property type="molecule type" value="Genomic_DNA"/>
</dbReference>